<dbReference type="SUPFAM" id="SSF52540">
    <property type="entry name" value="P-loop containing nucleoside triphosphate hydrolases"/>
    <property type="match status" value="2"/>
</dbReference>
<organism evidence="10 11">
    <name type="scientific">Pelosinus baikalensis</name>
    <dbReference type="NCBI Taxonomy" id="2892015"/>
    <lineage>
        <taxon>Bacteria</taxon>
        <taxon>Bacillati</taxon>
        <taxon>Bacillota</taxon>
        <taxon>Negativicutes</taxon>
        <taxon>Selenomonadales</taxon>
        <taxon>Sporomusaceae</taxon>
        <taxon>Pelosinus</taxon>
    </lineage>
</organism>
<dbReference type="GO" id="GO:0005524">
    <property type="term" value="F:ATP binding"/>
    <property type="evidence" value="ECO:0007669"/>
    <property type="project" value="UniProtKB-KW"/>
</dbReference>
<dbReference type="Pfam" id="PF00005">
    <property type="entry name" value="ABC_tran"/>
    <property type="match status" value="2"/>
</dbReference>
<dbReference type="CDD" id="cd18548">
    <property type="entry name" value="ABC_6TM_Tm287_like"/>
    <property type="match status" value="1"/>
</dbReference>
<dbReference type="InterPro" id="IPR003439">
    <property type="entry name" value="ABC_transporter-like_ATP-bd"/>
</dbReference>
<feature type="domain" description="ABC transmembrane type-1" evidence="9">
    <location>
        <begin position="16"/>
        <end position="298"/>
    </location>
</feature>
<keyword evidence="6 7" id="KW-0472">Membrane</keyword>
<dbReference type="InterPro" id="IPR017871">
    <property type="entry name" value="ABC_transporter-like_CS"/>
</dbReference>
<evidence type="ECO:0000313" key="11">
    <source>
        <dbReference type="Proteomes" id="UP001165492"/>
    </source>
</evidence>
<evidence type="ECO:0000313" key="10">
    <source>
        <dbReference type="EMBL" id="MCC5465837.1"/>
    </source>
</evidence>
<evidence type="ECO:0000256" key="2">
    <source>
        <dbReference type="ARBA" id="ARBA00022692"/>
    </source>
</evidence>
<feature type="transmembrane region" description="Helical" evidence="7">
    <location>
        <begin position="15"/>
        <end position="40"/>
    </location>
</feature>
<evidence type="ECO:0000256" key="5">
    <source>
        <dbReference type="ARBA" id="ARBA00022989"/>
    </source>
</evidence>
<dbReference type="PANTHER" id="PTHR43394:SF1">
    <property type="entry name" value="ATP-BINDING CASSETTE SUB-FAMILY B MEMBER 10, MITOCHONDRIAL"/>
    <property type="match status" value="1"/>
</dbReference>
<dbReference type="InterPro" id="IPR027417">
    <property type="entry name" value="P-loop_NTPase"/>
</dbReference>
<dbReference type="InterPro" id="IPR036640">
    <property type="entry name" value="ABC1_TM_sf"/>
</dbReference>
<dbReference type="RefSeq" id="WP_229535061.1">
    <property type="nucleotide sequence ID" value="NZ_JAJHJB010000012.1"/>
</dbReference>
<name>A0ABS8HSC2_9FIRM</name>
<dbReference type="PROSITE" id="PS00211">
    <property type="entry name" value="ABC_TRANSPORTER_1"/>
    <property type="match status" value="1"/>
</dbReference>
<sequence length="716" mass="80484">MNFFSRYTGKYGKKFFLAVFFVMCETVCDLILPAIMAQIIDVGIAGKNMEYVLLKGGFMLFITALGAIAASFRNIISSTVSQKFGTELRLDLYKKIQTLSLENIEHFDRASLVTRLTNDVTQIQTLVNGLMRIFIKGPFLCIGSLIMAIQLNAKLALILAVVIPIVGILILINMKFGFPFFIKVQQVLDQLNSVMREYLSGVRVVKAFNRFDYEVEKFNKANQELQLKSVKAMRMISVFGPGIMLTVNFGIAAVLWFGGKYVHLGEMQAGHIIAFINYMTQMLFSLLLISMVFNMFVRAKASTERISEVFAQENKMKWDLYPSEMTAIKGRIDFQNVYFSYGKMKEEAVVKNVTMTCMPGERVGIIGSTGSGKSSLIQLIPRFYDVTSGSIKVDGEDVKEINPKWIREKIGIVPQKSILFTGTIMDNIKWGKENATVEEIETAARIAQAHDFIIALPEGYQTKVGQGGVNFSGGQKQRLAIARAFVKKPEILILDDATSAVDVLTEEKIKEALKQYAKNLTCLIIAQRIISVMDLDRIIVLDQGEIVGIGKHSELMESCEIYREIFYSQVGKATDEEVENAAIMANAHRFISMLPKQYETQLSENGANLSQGQRQLLAIARVILAKPSILILDEATSSIDTRTEIHIQDALLKIMQGHTSFIIAHRLNTIRGANNILVIDHGEIVEEGNHDFLIHNEGVYYQMFFDQFKILREYKV</sequence>
<evidence type="ECO:0000259" key="9">
    <source>
        <dbReference type="PROSITE" id="PS50929"/>
    </source>
</evidence>
<keyword evidence="5 7" id="KW-1133">Transmembrane helix</keyword>
<keyword evidence="3" id="KW-0547">Nucleotide-binding</keyword>
<dbReference type="Pfam" id="PF00664">
    <property type="entry name" value="ABC_membrane"/>
    <property type="match status" value="1"/>
</dbReference>
<evidence type="ECO:0000256" key="6">
    <source>
        <dbReference type="ARBA" id="ARBA00023136"/>
    </source>
</evidence>
<dbReference type="EMBL" id="JAJHJB010000012">
    <property type="protein sequence ID" value="MCC5465837.1"/>
    <property type="molecule type" value="Genomic_DNA"/>
</dbReference>
<feature type="domain" description="ABC transporter" evidence="8">
    <location>
        <begin position="332"/>
        <end position="568"/>
    </location>
</feature>
<comment type="subcellular location">
    <subcellularLocation>
        <location evidence="1">Cell membrane</location>
        <topology evidence="1">Multi-pass membrane protein</topology>
    </subcellularLocation>
</comment>
<keyword evidence="11" id="KW-1185">Reference proteome</keyword>
<reference evidence="10" key="1">
    <citation type="submission" date="2021-11" db="EMBL/GenBank/DDBJ databases">
        <title>Description of a new species Pelosinus isolated from the bottom sediments of Lake Baikal.</title>
        <authorList>
            <person name="Zakharyuk A."/>
        </authorList>
    </citation>
    <scope>NUCLEOTIDE SEQUENCE</scope>
    <source>
        <strain evidence="10">Bkl1</strain>
    </source>
</reference>
<dbReference type="InterPro" id="IPR011527">
    <property type="entry name" value="ABC1_TM_dom"/>
</dbReference>
<protein>
    <submittedName>
        <fullName evidence="10">ATP-binding cassette domain-containing protein</fullName>
    </submittedName>
</protein>
<feature type="transmembrane region" description="Helical" evidence="7">
    <location>
        <begin position="155"/>
        <end position="174"/>
    </location>
</feature>
<dbReference type="Proteomes" id="UP001165492">
    <property type="component" value="Unassembled WGS sequence"/>
</dbReference>
<dbReference type="InterPro" id="IPR003593">
    <property type="entry name" value="AAA+_ATPase"/>
</dbReference>
<accession>A0ABS8HSC2</accession>
<dbReference type="SMART" id="SM00382">
    <property type="entry name" value="AAA"/>
    <property type="match status" value="1"/>
</dbReference>
<dbReference type="InterPro" id="IPR039421">
    <property type="entry name" value="Type_1_exporter"/>
</dbReference>
<evidence type="ECO:0000256" key="3">
    <source>
        <dbReference type="ARBA" id="ARBA00022741"/>
    </source>
</evidence>
<dbReference type="Gene3D" id="1.20.1560.10">
    <property type="entry name" value="ABC transporter type 1, transmembrane domain"/>
    <property type="match status" value="1"/>
</dbReference>
<proteinExistence type="predicted"/>
<keyword evidence="2 7" id="KW-0812">Transmembrane</keyword>
<evidence type="ECO:0000259" key="8">
    <source>
        <dbReference type="PROSITE" id="PS50893"/>
    </source>
</evidence>
<evidence type="ECO:0000256" key="7">
    <source>
        <dbReference type="SAM" id="Phobius"/>
    </source>
</evidence>
<evidence type="ECO:0000256" key="1">
    <source>
        <dbReference type="ARBA" id="ARBA00004651"/>
    </source>
</evidence>
<keyword evidence="4 10" id="KW-0067">ATP-binding</keyword>
<feature type="transmembrane region" description="Helical" evidence="7">
    <location>
        <begin position="278"/>
        <end position="297"/>
    </location>
</feature>
<comment type="caution">
    <text evidence="10">The sequence shown here is derived from an EMBL/GenBank/DDBJ whole genome shotgun (WGS) entry which is preliminary data.</text>
</comment>
<dbReference type="PROSITE" id="PS50929">
    <property type="entry name" value="ABC_TM1F"/>
    <property type="match status" value="1"/>
</dbReference>
<dbReference type="PANTHER" id="PTHR43394">
    <property type="entry name" value="ATP-DEPENDENT PERMEASE MDL1, MITOCHONDRIAL"/>
    <property type="match status" value="1"/>
</dbReference>
<dbReference type="SUPFAM" id="SSF90123">
    <property type="entry name" value="ABC transporter transmembrane region"/>
    <property type="match status" value="1"/>
</dbReference>
<gene>
    <name evidence="10" type="ORF">LMF89_10760</name>
</gene>
<feature type="transmembrane region" description="Helical" evidence="7">
    <location>
        <begin position="133"/>
        <end position="149"/>
    </location>
</feature>
<feature type="transmembrane region" description="Helical" evidence="7">
    <location>
        <begin position="52"/>
        <end position="72"/>
    </location>
</feature>
<evidence type="ECO:0000256" key="4">
    <source>
        <dbReference type="ARBA" id="ARBA00022840"/>
    </source>
</evidence>
<dbReference type="Gene3D" id="3.40.50.300">
    <property type="entry name" value="P-loop containing nucleotide triphosphate hydrolases"/>
    <property type="match status" value="2"/>
</dbReference>
<dbReference type="PROSITE" id="PS50893">
    <property type="entry name" value="ABC_TRANSPORTER_2"/>
    <property type="match status" value="1"/>
</dbReference>
<feature type="transmembrane region" description="Helical" evidence="7">
    <location>
        <begin position="236"/>
        <end position="258"/>
    </location>
</feature>
<dbReference type="CDD" id="cd00267">
    <property type="entry name" value="ABC_ATPase"/>
    <property type="match status" value="1"/>
</dbReference>